<proteinExistence type="predicted"/>
<evidence type="ECO:0000313" key="2">
    <source>
        <dbReference type="Proteomes" id="UP000827644"/>
    </source>
</evidence>
<sequence length="54" mass="6169">MIQLQGQPLQDFLAFLSDAYPEINGAEFVNNGIMNISTDSMLYKAWEEFDEYCG</sequence>
<name>A0AAE8Y343_9CAUD</name>
<accession>A0AAE8Y343</accession>
<organism evidence="1 2">
    <name type="scientific">Erwinia phage Fifi44</name>
    <dbReference type="NCBI Taxonomy" id="2876597"/>
    <lineage>
        <taxon>Viruses</taxon>
        <taxon>Duplodnaviria</taxon>
        <taxon>Heunggongvirae</taxon>
        <taxon>Uroviricota</taxon>
        <taxon>Caudoviricetes</taxon>
        <taxon>Chaseviridae</taxon>
        <taxon>Cleopatravirinae</taxon>
        <taxon>Fifivirus</taxon>
        <taxon>Fifivirus fifi44</taxon>
    </lineage>
</organism>
<evidence type="ECO:0000313" key="1">
    <source>
        <dbReference type="EMBL" id="UCR74874.1"/>
    </source>
</evidence>
<gene>
    <name evidence="1" type="ORF">Fifi44_00005</name>
</gene>
<dbReference type="EMBL" id="OK073976">
    <property type="protein sequence ID" value="UCR74874.1"/>
    <property type="molecule type" value="Genomic_DNA"/>
</dbReference>
<keyword evidence="2" id="KW-1185">Reference proteome</keyword>
<dbReference type="Proteomes" id="UP000827644">
    <property type="component" value="Segment"/>
</dbReference>
<reference evidence="1 2" key="1">
    <citation type="submission" date="2021-09" db="EMBL/GenBank/DDBJ databases">
        <title>Complete genome sequence of Fifi44.</title>
        <authorList>
            <person name="Kim S.G."/>
            <person name="Park J."/>
            <person name="Roh E."/>
        </authorList>
    </citation>
    <scope>NUCLEOTIDE SEQUENCE [LARGE SCALE GENOMIC DNA]</scope>
</reference>
<protein>
    <submittedName>
        <fullName evidence="1">Uncharacterized protein</fullName>
    </submittedName>
</protein>